<evidence type="ECO:0000313" key="3">
    <source>
        <dbReference type="Proteomes" id="UP001055115"/>
    </source>
</evidence>
<evidence type="ECO:0000313" key="2">
    <source>
        <dbReference type="EMBL" id="GKT46581.1"/>
    </source>
</evidence>
<dbReference type="GeneID" id="73327564"/>
<gene>
    <name evidence="2" type="ORF">ColSpa_06762</name>
</gene>
<dbReference type="AlphaFoldDB" id="A0AA37P6J6"/>
<dbReference type="PANTHER" id="PTHR34706:SF1">
    <property type="entry name" value="VWFA DOMAIN-CONTAINING PROTEIN"/>
    <property type="match status" value="1"/>
</dbReference>
<feature type="region of interest" description="Disordered" evidence="1">
    <location>
        <begin position="143"/>
        <end position="193"/>
    </location>
</feature>
<name>A0AA37P6J6_9PEZI</name>
<organism evidence="2 3">
    <name type="scientific">Colletotrichum spaethianum</name>
    <dbReference type="NCBI Taxonomy" id="700344"/>
    <lineage>
        <taxon>Eukaryota</taxon>
        <taxon>Fungi</taxon>
        <taxon>Dikarya</taxon>
        <taxon>Ascomycota</taxon>
        <taxon>Pezizomycotina</taxon>
        <taxon>Sordariomycetes</taxon>
        <taxon>Hypocreomycetidae</taxon>
        <taxon>Glomerellales</taxon>
        <taxon>Glomerellaceae</taxon>
        <taxon>Colletotrichum</taxon>
        <taxon>Colletotrichum spaethianum species complex</taxon>
    </lineage>
</organism>
<dbReference type="EMBL" id="BQXU01000016">
    <property type="protein sequence ID" value="GKT46581.1"/>
    <property type="molecule type" value="Genomic_DNA"/>
</dbReference>
<evidence type="ECO:0000256" key="1">
    <source>
        <dbReference type="SAM" id="MobiDB-lite"/>
    </source>
</evidence>
<keyword evidence="3" id="KW-1185">Reference proteome</keyword>
<feature type="compositionally biased region" description="Polar residues" evidence="1">
    <location>
        <begin position="150"/>
        <end position="163"/>
    </location>
</feature>
<proteinExistence type="predicted"/>
<reference evidence="2 3" key="1">
    <citation type="submission" date="2022-03" db="EMBL/GenBank/DDBJ databases">
        <title>Genome data of Colletotrichum spp.</title>
        <authorList>
            <person name="Utami Y.D."/>
            <person name="Hiruma K."/>
        </authorList>
    </citation>
    <scope>NUCLEOTIDE SEQUENCE [LARGE SCALE GENOMIC DNA]</scope>
    <source>
        <strain evidence="2 3">MAFF 239500</strain>
    </source>
</reference>
<sequence length="470" mass="54295">MSDVFHNGEEVLQDVLHWHKYLREAARQTDIFSAAVLDMVDNHMLVASERRWKAEKVCEEFERILKLKESKTSEVPPELLDLLQSIDLEVERTYDHNSGIKRPDATETTKRLKDIKIPPPDVEFESRWKLLDEEILPTAQRSRKLGEISATASRASLSLPSSKRATDASQRYERDGSVQRHISTSSRNHPLEMIASPVPMDSEDYHPQEEEPQRDIVTVWQVKQELEETGLKYRPKMKSLSSLFNKQKTTVKGKRSWGNMDDLDKQLLKQFKDRDLIFLVDNGSTMVKHWKQATELLEVLVWRVLGYDDNGMELYFTNPDTNPKAIVREEKSQTVQQFARAMDLGKPAKNGLVVCQTTIVPELERIVNVYTRAKLSKPETRKRTIIVLTDGIWEGMHDEYTLDVYLTSAFHGLRDIHGDLTYVESDQPLDREGISTIRPITIQFIQFGNDKGASERLRRLDDDLWYNGCP</sequence>
<dbReference type="RefSeq" id="XP_049128931.1">
    <property type="nucleotide sequence ID" value="XM_049272974.1"/>
</dbReference>
<evidence type="ECO:0008006" key="4">
    <source>
        <dbReference type="Google" id="ProtNLM"/>
    </source>
</evidence>
<comment type="caution">
    <text evidence="2">The sequence shown here is derived from an EMBL/GenBank/DDBJ whole genome shotgun (WGS) entry which is preliminary data.</text>
</comment>
<feature type="compositionally biased region" description="Basic and acidic residues" evidence="1">
    <location>
        <begin position="164"/>
        <end position="178"/>
    </location>
</feature>
<accession>A0AA37P6J6</accession>
<dbReference type="PANTHER" id="PTHR34706">
    <property type="entry name" value="SLR1338 PROTEIN"/>
    <property type="match status" value="1"/>
</dbReference>
<protein>
    <recommendedName>
        <fullName evidence="4">VWFA domain-containing protein</fullName>
    </recommendedName>
</protein>
<dbReference type="Proteomes" id="UP001055115">
    <property type="component" value="Unassembled WGS sequence"/>
</dbReference>